<reference evidence="3" key="1">
    <citation type="submission" date="2019-03" db="EMBL/GenBank/DDBJ databases">
        <authorList>
            <person name="Danneels B."/>
        </authorList>
    </citation>
    <scope>NUCLEOTIDE SEQUENCE</scope>
</reference>
<protein>
    <submittedName>
        <fullName evidence="3">Isochorismatase</fullName>
        <ecNumber evidence="3">3.3.2.1</ecNumber>
    </submittedName>
</protein>
<dbReference type="Gene3D" id="3.40.50.850">
    <property type="entry name" value="Isochorismatase-like"/>
    <property type="match status" value="1"/>
</dbReference>
<evidence type="ECO:0000313" key="4">
    <source>
        <dbReference type="EMBL" id="VFR70664.1"/>
    </source>
</evidence>
<dbReference type="InterPro" id="IPR000868">
    <property type="entry name" value="Isochorismatase-like_dom"/>
</dbReference>
<dbReference type="EMBL" id="CAADIF010000007">
    <property type="protein sequence ID" value="VFR70664.1"/>
    <property type="molecule type" value="Genomic_DNA"/>
</dbReference>
<evidence type="ECO:0000259" key="2">
    <source>
        <dbReference type="Pfam" id="PF00857"/>
    </source>
</evidence>
<dbReference type="GO" id="GO:0008908">
    <property type="term" value="F:isochorismatase activity"/>
    <property type="evidence" value="ECO:0007669"/>
    <property type="project" value="UniProtKB-EC"/>
</dbReference>
<evidence type="ECO:0000256" key="1">
    <source>
        <dbReference type="ARBA" id="ARBA00022801"/>
    </source>
</evidence>
<dbReference type="Pfam" id="PF00857">
    <property type="entry name" value="Isochorismatase"/>
    <property type="match status" value="1"/>
</dbReference>
<organism evidence="3">
    <name type="scientific">plant metagenome</name>
    <dbReference type="NCBI Taxonomy" id="1297885"/>
    <lineage>
        <taxon>unclassified sequences</taxon>
        <taxon>metagenomes</taxon>
        <taxon>organismal metagenomes</taxon>
    </lineage>
</organism>
<gene>
    <name evidence="3" type="ORF">ANK1_1105</name>
    <name evidence="4" type="ORF">ANK2_1105</name>
</gene>
<dbReference type="EC" id="3.3.2.1" evidence="3"/>
<evidence type="ECO:0000313" key="3">
    <source>
        <dbReference type="EMBL" id="VFR18849.1"/>
    </source>
</evidence>
<dbReference type="SUPFAM" id="SSF52499">
    <property type="entry name" value="Isochorismatase-like hydrolases"/>
    <property type="match status" value="1"/>
</dbReference>
<dbReference type="InterPro" id="IPR050272">
    <property type="entry name" value="Isochorismatase-like_hydrls"/>
</dbReference>
<dbReference type="CDD" id="cd00431">
    <property type="entry name" value="cysteine_hydrolases"/>
    <property type="match status" value="1"/>
</dbReference>
<dbReference type="AlphaFoldDB" id="A0A484P249"/>
<name>A0A484P249_9ZZZZ</name>
<proteinExistence type="predicted"/>
<sequence>MATTYDPKITALLCVDLYNDFLSEGGKLFPWIKDIAKENNMHENLRAIVKAAREAGIKVYHVPHHRWEPGDYVNWKYPSPYQLGAAERQAFAKGTWGGTFHDDFQVQPGDIVATEHWASSGFPNTDLEHQLKRYGKEKIICVGLLANTCLEATARIGMELGFHVTLVRDATSARSHEALHAALNIDGPTYAHEVLSTEELLSAIKEGRKISAAADSAGDPYQVPGSGRLQGT</sequence>
<dbReference type="PANTHER" id="PTHR43540">
    <property type="entry name" value="PEROXYUREIDOACRYLATE/UREIDOACRYLATE AMIDOHYDROLASE-RELATED"/>
    <property type="match status" value="1"/>
</dbReference>
<accession>A0A484P249</accession>
<dbReference type="InterPro" id="IPR036380">
    <property type="entry name" value="Isochorismatase-like_sf"/>
</dbReference>
<dbReference type="PANTHER" id="PTHR43540:SF16">
    <property type="entry name" value="ISOCHORISMATASE-LIKE DOMAIN-CONTAINING PROTEIN"/>
    <property type="match status" value="1"/>
</dbReference>
<keyword evidence="1 3" id="KW-0378">Hydrolase</keyword>
<dbReference type="EMBL" id="CAADIA010000001">
    <property type="protein sequence ID" value="VFR18849.1"/>
    <property type="molecule type" value="Genomic_DNA"/>
</dbReference>
<feature type="domain" description="Isochorismatase-like" evidence="2">
    <location>
        <begin position="10"/>
        <end position="184"/>
    </location>
</feature>